<name>A0ABR0H2E9_9PEZI</name>
<dbReference type="GeneID" id="87926756"/>
<gene>
    <name evidence="1" type="ORF">QC763_0110680</name>
</gene>
<dbReference type="EMBL" id="JAFFHB010000009">
    <property type="protein sequence ID" value="KAK4662176.1"/>
    <property type="molecule type" value="Genomic_DNA"/>
</dbReference>
<comment type="caution">
    <text evidence="1">The sequence shown here is derived from an EMBL/GenBank/DDBJ whole genome shotgun (WGS) entry which is preliminary data.</text>
</comment>
<evidence type="ECO:0008006" key="3">
    <source>
        <dbReference type="Google" id="ProtNLM"/>
    </source>
</evidence>
<dbReference type="Proteomes" id="UP001326199">
    <property type="component" value="Unassembled WGS sequence"/>
</dbReference>
<reference evidence="1 2" key="1">
    <citation type="journal article" date="2023" name="bioRxiv">
        <title>High-quality genome assemblies of four members of thePodospora anserinaspecies complex.</title>
        <authorList>
            <person name="Ament-Velasquez S.L."/>
            <person name="Vogan A.A."/>
            <person name="Wallerman O."/>
            <person name="Hartmann F."/>
            <person name="Gautier V."/>
            <person name="Silar P."/>
            <person name="Giraud T."/>
            <person name="Johannesson H."/>
        </authorList>
    </citation>
    <scope>NUCLEOTIDE SEQUENCE [LARGE SCALE GENOMIC DNA]</scope>
    <source>
        <strain evidence="1 2">CBS 411.78</strain>
    </source>
</reference>
<organism evidence="1 2">
    <name type="scientific">Podospora pseudopauciseta</name>
    <dbReference type="NCBI Taxonomy" id="2093780"/>
    <lineage>
        <taxon>Eukaryota</taxon>
        <taxon>Fungi</taxon>
        <taxon>Dikarya</taxon>
        <taxon>Ascomycota</taxon>
        <taxon>Pezizomycotina</taxon>
        <taxon>Sordariomycetes</taxon>
        <taxon>Sordariomycetidae</taxon>
        <taxon>Sordariales</taxon>
        <taxon>Podosporaceae</taxon>
        <taxon>Podospora</taxon>
    </lineage>
</organism>
<dbReference type="RefSeq" id="XP_062762142.1">
    <property type="nucleotide sequence ID" value="XM_062906484.1"/>
</dbReference>
<evidence type="ECO:0000313" key="2">
    <source>
        <dbReference type="Proteomes" id="UP001326199"/>
    </source>
</evidence>
<keyword evidence="2" id="KW-1185">Reference proteome</keyword>
<sequence length="127" mass="13842">MQLVQVVECILQLLLLLLRAVFGWLGLGWMIAGHFCYFQGAVSRFTDSDGCKAQTDDLTHAAAVGSAATKSQQSLANKFFASLFRDTHSTGSLAVAENAFAYLIMVDGPSALKESAWWKSSSCFHFL</sequence>
<protein>
    <recommendedName>
        <fullName evidence="3">Secreted protein</fullName>
    </recommendedName>
</protein>
<accession>A0ABR0H2E9</accession>
<evidence type="ECO:0000313" key="1">
    <source>
        <dbReference type="EMBL" id="KAK4662176.1"/>
    </source>
</evidence>
<proteinExistence type="predicted"/>